<reference evidence="2" key="1">
    <citation type="submission" date="2016-01" db="EMBL/GenBank/DDBJ databases">
        <title>Draft genome of Chromobacterium sp. F49.</title>
        <authorList>
            <person name="Hong K.W."/>
        </authorList>
    </citation>
    <scope>NUCLEOTIDE SEQUENCE [LARGE SCALE GENOMIC DNA]</scope>
    <source>
        <strain evidence="2">CN10</strain>
    </source>
</reference>
<organism evidence="1 2">
    <name type="scientific">Crenobacter luteus</name>
    <dbReference type="NCBI Taxonomy" id="1452487"/>
    <lineage>
        <taxon>Bacteria</taxon>
        <taxon>Pseudomonadati</taxon>
        <taxon>Pseudomonadota</taxon>
        <taxon>Betaproteobacteria</taxon>
        <taxon>Neisseriales</taxon>
        <taxon>Neisseriaceae</taxon>
        <taxon>Crenobacter</taxon>
    </lineage>
</organism>
<evidence type="ECO:0000313" key="2">
    <source>
        <dbReference type="Proteomes" id="UP000076625"/>
    </source>
</evidence>
<comment type="caution">
    <text evidence="1">The sequence shown here is derived from an EMBL/GenBank/DDBJ whole genome shotgun (WGS) entry which is preliminary data.</text>
</comment>
<sequence>MSISLTPGPDGLYTLCDAFGGRTRTYVTAPEFIEQTLGADEFAALAPEQLIRLAQACRDAAVPHAEDLVYFSPPV</sequence>
<dbReference type="OrthoDB" id="9974572at2"/>
<evidence type="ECO:0000313" key="1">
    <source>
        <dbReference type="EMBL" id="KZE34586.1"/>
    </source>
</evidence>
<keyword evidence="2" id="KW-1185">Reference proteome</keyword>
<proteinExistence type="predicted"/>
<dbReference type="RefSeq" id="WP_066610049.1">
    <property type="nucleotide sequence ID" value="NZ_LQQU01000006.1"/>
</dbReference>
<gene>
    <name evidence="1" type="ORF">AVW16_06075</name>
</gene>
<dbReference type="AlphaFoldDB" id="A0A163DFS2"/>
<dbReference type="Proteomes" id="UP000076625">
    <property type="component" value="Unassembled WGS sequence"/>
</dbReference>
<name>A0A163DFS2_9NEIS</name>
<protein>
    <submittedName>
        <fullName evidence="1">Uncharacterized protein</fullName>
    </submittedName>
</protein>
<dbReference type="EMBL" id="LQQU01000006">
    <property type="protein sequence ID" value="KZE34586.1"/>
    <property type="molecule type" value="Genomic_DNA"/>
</dbReference>
<accession>A0A163DFS2</accession>